<name>A0ABQ9IM72_9NEOP</name>
<protein>
    <submittedName>
        <fullName evidence="1">Uncharacterized protein</fullName>
    </submittedName>
</protein>
<keyword evidence="2" id="KW-1185">Reference proteome</keyword>
<comment type="caution">
    <text evidence="1">The sequence shown here is derived from an EMBL/GenBank/DDBJ whole genome shotgun (WGS) entry which is preliminary data.</text>
</comment>
<evidence type="ECO:0000313" key="2">
    <source>
        <dbReference type="Proteomes" id="UP001159363"/>
    </source>
</evidence>
<reference evidence="1 2" key="1">
    <citation type="submission" date="2023-02" db="EMBL/GenBank/DDBJ databases">
        <title>LHISI_Scaffold_Assembly.</title>
        <authorList>
            <person name="Stuart O.P."/>
            <person name="Cleave R."/>
            <person name="Magrath M.J.L."/>
            <person name="Mikheyev A.S."/>
        </authorList>
    </citation>
    <scope>NUCLEOTIDE SEQUENCE [LARGE SCALE GENOMIC DNA]</scope>
    <source>
        <strain evidence="1">Daus_M_001</strain>
        <tissue evidence="1">Leg muscle</tissue>
    </source>
</reference>
<accession>A0ABQ9IM72</accession>
<dbReference type="Proteomes" id="UP001159363">
    <property type="component" value="Chromosome 1"/>
</dbReference>
<organism evidence="1 2">
    <name type="scientific">Dryococelus australis</name>
    <dbReference type="NCBI Taxonomy" id="614101"/>
    <lineage>
        <taxon>Eukaryota</taxon>
        <taxon>Metazoa</taxon>
        <taxon>Ecdysozoa</taxon>
        <taxon>Arthropoda</taxon>
        <taxon>Hexapoda</taxon>
        <taxon>Insecta</taxon>
        <taxon>Pterygota</taxon>
        <taxon>Neoptera</taxon>
        <taxon>Polyneoptera</taxon>
        <taxon>Phasmatodea</taxon>
        <taxon>Verophasmatodea</taxon>
        <taxon>Anareolatae</taxon>
        <taxon>Phasmatidae</taxon>
        <taxon>Eurycanthinae</taxon>
        <taxon>Dryococelus</taxon>
    </lineage>
</organism>
<gene>
    <name evidence="1" type="ORF">PR048_002264</name>
</gene>
<dbReference type="EMBL" id="JARBHB010000001">
    <property type="protein sequence ID" value="KAJ8896918.1"/>
    <property type="molecule type" value="Genomic_DNA"/>
</dbReference>
<sequence length="289" mass="32548">MYQALEQLYNKPAKGHGGIIGLTRRKQAVAQEMFVDKSKKIFDKVAKMKMSCSRKHMKNIGVARETEYSIDKLLCYKLVSSSFFLTKDGFLRKPDKAVAWNAKRIIIASSDTDVFVCAVYHFFKSFKKEGLSEVCGQGNTSRVLPIHRLGEDLDHSTIEILPPLHAITGCDTTIKFGTKLTALKHGKLSPYLLFGKTDLCEAMIDDADEFLVGVPSSNFTSGNKLRVHRYHQMKRLDLKKLPQPSSSIRLHMKRRNTARLARRSDEALGMRVSVARIAPSLLFLERAGT</sequence>
<proteinExistence type="predicted"/>
<evidence type="ECO:0000313" key="1">
    <source>
        <dbReference type="EMBL" id="KAJ8896918.1"/>
    </source>
</evidence>